<feature type="domain" description="GHMP kinase C-terminal" evidence="4">
    <location>
        <begin position="238"/>
        <end position="308"/>
    </location>
</feature>
<evidence type="ECO:0000256" key="1">
    <source>
        <dbReference type="ARBA" id="ARBA00022741"/>
    </source>
</evidence>
<dbReference type="InterPro" id="IPR014606">
    <property type="entry name" value="Heptose_7-P_kinase"/>
</dbReference>
<gene>
    <name evidence="5" type="ORF">KSS95_17170</name>
</gene>
<name>A0ABX8M6L7_9PSED</name>
<dbReference type="PANTHER" id="PTHR10457">
    <property type="entry name" value="MEVALONATE KINASE/GALACTOKINASE"/>
    <property type="match status" value="1"/>
</dbReference>
<dbReference type="InterPro" id="IPR006204">
    <property type="entry name" value="GHMP_kinase_N_dom"/>
</dbReference>
<keyword evidence="6" id="KW-1185">Reference proteome</keyword>
<dbReference type="InterPro" id="IPR013750">
    <property type="entry name" value="GHMP_kinase_C_dom"/>
</dbReference>
<keyword evidence="2" id="KW-0067">ATP-binding</keyword>
<keyword evidence="1" id="KW-0547">Nucleotide-binding</keyword>
<proteinExistence type="predicted"/>
<keyword evidence="5" id="KW-0808">Transferase</keyword>
<reference evidence="5" key="1">
    <citation type="journal article" date="2021" name="Microorganisms">
        <title>The Ever-Expanding Pseudomonas Genus: Description of 43 New Species and Partition of the Pseudomonas putida Group.</title>
        <authorList>
            <person name="Girard L."/>
            <person name="Lood C."/>
            <person name="Hofte M."/>
            <person name="Vandamme P."/>
            <person name="Rokni-Zadeh H."/>
            <person name="van Noort V."/>
            <person name="Lavigne R."/>
            <person name="De Mot R."/>
        </authorList>
    </citation>
    <scope>NUCLEOTIDE SEQUENCE</scope>
    <source>
        <strain evidence="5">COW39</strain>
    </source>
</reference>
<protein>
    <submittedName>
        <fullName evidence="5">Kinase</fullName>
    </submittedName>
</protein>
<evidence type="ECO:0000313" key="5">
    <source>
        <dbReference type="EMBL" id="QXH33894.1"/>
    </source>
</evidence>
<dbReference type="PIRSF" id="PIRSF036406">
    <property type="entry name" value="Hept_kin"/>
    <property type="match status" value="1"/>
</dbReference>
<dbReference type="GO" id="GO:0016301">
    <property type="term" value="F:kinase activity"/>
    <property type="evidence" value="ECO:0007669"/>
    <property type="project" value="UniProtKB-KW"/>
</dbReference>
<dbReference type="EMBL" id="CP077073">
    <property type="protein sequence ID" value="QXH33894.1"/>
    <property type="molecule type" value="Genomic_DNA"/>
</dbReference>
<keyword evidence="5" id="KW-0418">Kinase</keyword>
<dbReference type="Pfam" id="PF08544">
    <property type="entry name" value="GHMP_kinases_C"/>
    <property type="match status" value="1"/>
</dbReference>
<evidence type="ECO:0000256" key="2">
    <source>
        <dbReference type="ARBA" id="ARBA00022840"/>
    </source>
</evidence>
<dbReference type="Pfam" id="PF00288">
    <property type="entry name" value="GHMP_kinases_N"/>
    <property type="match status" value="1"/>
</dbReference>
<dbReference type="PANTHER" id="PTHR10457:SF29">
    <property type="entry name" value="LMBP PROTEIN"/>
    <property type="match status" value="1"/>
</dbReference>
<sequence>MIITRTPYRISFFGGGTDYPAWYKTHGGAVLSTAIDKYCYISCRHLPPFFEHRFRIAYSRIENVMHPREIEHPAVRAVLQYLGCEDGLEIHVDSDLPARSGMGSSSAFTVGLLHALKALQGHAIAREALARLAQHVEQQVVGESVGSQDQIAAAVGGFNRIDFLRGDGGFTITPADVPRPRLEALQDHLMLFFTGFSRIAAKVAQSKIDNLGNRVAELNRLHAMVDEALAILQGPGPLEAVGELLHCSWLLKKNLSNQVSNQDIDHLYSIARSAGAIGGKLLGAGGGGFMLLFVQPERQAQVRESLRDLVHVPFRFEQSGSQLMRYQPSAP</sequence>
<organism evidence="5 6">
    <name type="scientific">Pseudomonas muyukensis</name>
    <dbReference type="NCBI Taxonomy" id="2842357"/>
    <lineage>
        <taxon>Bacteria</taxon>
        <taxon>Pseudomonadati</taxon>
        <taxon>Pseudomonadota</taxon>
        <taxon>Gammaproteobacteria</taxon>
        <taxon>Pseudomonadales</taxon>
        <taxon>Pseudomonadaceae</taxon>
        <taxon>Pseudomonas</taxon>
    </lineage>
</organism>
<feature type="domain" description="GHMP kinase N-terminal" evidence="3">
    <location>
        <begin position="74"/>
        <end position="157"/>
    </location>
</feature>
<accession>A0ABX8M6L7</accession>
<dbReference type="Proteomes" id="UP001047646">
    <property type="component" value="Chromosome"/>
</dbReference>
<dbReference type="RefSeq" id="WP_217848260.1">
    <property type="nucleotide sequence ID" value="NZ_CP077073.1"/>
</dbReference>
<evidence type="ECO:0000313" key="6">
    <source>
        <dbReference type="Proteomes" id="UP001047646"/>
    </source>
</evidence>
<evidence type="ECO:0000259" key="3">
    <source>
        <dbReference type="Pfam" id="PF00288"/>
    </source>
</evidence>
<evidence type="ECO:0000259" key="4">
    <source>
        <dbReference type="Pfam" id="PF08544"/>
    </source>
</evidence>